<dbReference type="InterPro" id="IPR050904">
    <property type="entry name" value="Adhesion/Biosynth-related"/>
</dbReference>
<dbReference type="SUPFAM" id="SSF82153">
    <property type="entry name" value="FAS1 domain"/>
    <property type="match status" value="2"/>
</dbReference>
<keyword evidence="1" id="KW-0732">Signal</keyword>
<protein>
    <recommendedName>
        <fullName evidence="2">FAS1 domain-containing protein</fullName>
    </recommendedName>
</protein>
<accession>A0ABP8FWI1</accession>
<reference evidence="4" key="1">
    <citation type="journal article" date="2019" name="Int. J. Syst. Evol. Microbiol.">
        <title>The Global Catalogue of Microorganisms (GCM) 10K type strain sequencing project: providing services to taxonomists for standard genome sequencing and annotation.</title>
        <authorList>
            <consortium name="The Broad Institute Genomics Platform"/>
            <consortium name="The Broad Institute Genome Sequencing Center for Infectious Disease"/>
            <person name="Wu L."/>
            <person name="Ma J."/>
        </authorList>
    </citation>
    <scope>NUCLEOTIDE SEQUENCE [LARGE SCALE GENOMIC DNA]</scope>
    <source>
        <strain evidence="4">JCM 17705</strain>
    </source>
</reference>
<dbReference type="PANTHER" id="PTHR10900:SF77">
    <property type="entry name" value="FI19380P1"/>
    <property type="match status" value="1"/>
</dbReference>
<dbReference type="InterPro" id="IPR036378">
    <property type="entry name" value="FAS1_dom_sf"/>
</dbReference>
<dbReference type="EMBL" id="BAABFT010000002">
    <property type="protein sequence ID" value="GAA4312447.1"/>
    <property type="molecule type" value="Genomic_DNA"/>
</dbReference>
<organism evidence="3 4">
    <name type="scientific">Mucilaginibacter gynuensis</name>
    <dbReference type="NCBI Taxonomy" id="1302236"/>
    <lineage>
        <taxon>Bacteria</taxon>
        <taxon>Pseudomonadati</taxon>
        <taxon>Bacteroidota</taxon>
        <taxon>Sphingobacteriia</taxon>
        <taxon>Sphingobacteriales</taxon>
        <taxon>Sphingobacteriaceae</taxon>
        <taxon>Mucilaginibacter</taxon>
    </lineage>
</organism>
<dbReference type="Proteomes" id="UP001500582">
    <property type="component" value="Unassembled WGS sequence"/>
</dbReference>
<comment type="caution">
    <text evidence="3">The sequence shown here is derived from an EMBL/GenBank/DDBJ whole genome shotgun (WGS) entry which is preliminary data.</text>
</comment>
<dbReference type="Gene3D" id="2.30.180.10">
    <property type="entry name" value="FAS1 domain"/>
    <property type="match status" value="2"/>
</dbReference>
<dbReference type="PANTHER" id="PTHR10900">
    <property type="entry name" value="PERIOSTIN-RELATED"/>
    <property type="match status" value="1"/>
</dbReference>
<gene>
    <name evidence="3" type="ORF">GCM10023149_07810</name>
</gene>
<evidence type="ECO:0000313" key="3">
    <source>
        <dbReference type="EMBL" id="GAA4312447.1"/>
    </source>
</evidence>
<dbReference type="RefSeq" id="WP_345209691.1">
    <property type="nucleotide sequence ID" value="NZ_BAABFT010000002.1"/>
</dbReference>
<feature type="signal peptide" evidence="1">
    <location>
        <begin position="1"/>
        <end position="28"/>
    </location>
</feature>
<evidence type="ECO:0000259" key="2">
    <source>
        <dbReference type="PROSITE" id="PS50213"/>
    </source>
</evidence>
<evidence type="ECO:0000313" key="4">
    <source>
        <dbReference type="Proteomes" id="UP001500582"/>
    </source>
</evidence>
<name>A0ABP8FWI1_9SPHI</name>
<dbReference type="Pfam" id="PF02469">
    <property type="entry name" value="Fasciclin"/>
    <property type="match status" value="2"/>
</dbReference>
<feature type="domain" description="FAS1" evidence="2">
    <location>
        <begin position="43"/>
        <end position="187"/>
    </location>
</feature>
<keyword evidence="4" id="KW-1185">Reference proteome</keyword>
<dbReference type="PROSITE" id="PS50213">
    <property type="entry name" value="FAS1"/>
    <property type="match status" value="2"/>
</dbReference>
<proteinExistence type="predicted"/>
<sequence>MNNIIFFIKYKGRICFACLMLLCTLLSACKYDDLSVTKPNENFRLAGDFLRNNYDYSLFYEALDYTGLAKTLNEPGPFTVIAPNNTAFNELGIQLPSDIRKLNRDSLRQAMAYHIIPRKLTFADFPVNSVDVRYETLAGISLYASFATFNPTYPEYPRNAIYFSGCMVMRKDVPLVNGVLQAVEKVMQQYPGKTVQNWLAERPDYSIFVAGLKKFGLWDELSGAGPFTIFAPKNSAFIEAGITPKVVEQLNTAEYIGPRLFGAYIIYGKDYFISDRDVFETINSEGNFILTTRNDNSKFTWFGPDMALEAAVYSWYYRVYPTKNDIAKSDNLCENGKVHTLSGVLVKLENCKKN</sequence>
<dbReference type="SMART" id="SM00554">
    <property type="entry name" value="FAS1"/>
    <property type="match status" value="1"/>
</dbReference>
<evidence type="ECO:0000256" key="1">
    <source>
        <dbReference type="SAM" id="SignalP"/>
    </source>
</evidence>
<feature type="domain" description="FAS1" evidence="2">
    <location>
        <begin position="192"/>
        <end position="345"/>
    </location>
</feature>
<feature type="chain" id="PRO_5045516598" description="FAS1 domain-containing protein" evidence="1">
    <location>
        <begin position="29"/>
        <end position="354"/>
    </location>
</feature>
<dbReference type="InterPro" id="IPR000782">
    <property type="entry name" value="FAS1_domain"/>
</dbReference>